<proteinExistence type="predicted"/>
<dbReference type="Pfam" id="PF00773">
    <property type="entry name" value="RNB"/>
    <property type="match status" value="1"/>
</dbReference>
<feature type="domain" description="RNB" evidence="1">
    <location>
        <begin position="1"/>
        <end position="107"/>
    </location>
</feature>
<dbReference type="GO" id="GO:0003723">
    <property type="term" value="F:RNA binding"/>
    <property type="evidence" value="ECO:0007669"/>
    <property type="project" value="InterPro"/>
</dbReference>
<protein>
    <recommendedName>
        <fullName evidence="1">RNB domain-containing protein</fullName>
    </recommendedName>
</protein>
<name>A0AAW0GCV7_9APHY</name>
<evidence type="ECO:0000259" key="1">
    <source>
        <dbReference type="Pfam" id="PF00773"/>
    </source>
</evidence>
<evidence type="ECO:0000313" key="3">
    <source>
        <dbReference type="Proteomes" id="UP001385951"/>
    </source>
</evidence>
<dbReference type="GO" id="GO:0004540">
    <property type="term" value="F:RNA nuclease activity"/>
    <property type="evidence" value="ECO:0007669"/>
    <property type="project" value="InterPro"/>
</dbReference>
<organism evidence="2 3">
    <name type="scientific">Cerrena zonata</name>
    <dbReference type="NCBI Taxonomy" id="2478898"/>
    <lineage>
        <taxon>Eukaryota</taxon>
        <taxon>Fungi</taxon>
        <taxon>Dikarya</taxon>
        <taxon>Basidiomycota</taxon>
        <taxon>Agaricomycotina</taxon>
        <taxon>Agaricomycetes</taxon>
        <taxon>Polyporales</taxon>
        <taxon>Cerrenaceae</taxon>
        <taxon>Cerrena</taxon>
    </lineage>
</organism>
<dbReference type="AlphaFoldDB" id="A0AAW0GCV7"/>
<dbReference type="EMBL" id="JASBNA010000006">
    <property type="protein sequence ID" value="KAK7690761.1"/>
    <property type="molecule type" value="Genomic_DNA"/>
</dbReference>
<dbReference type="InterPro" id="IPR012340">
    <property type="entry name" value="NA-bd_OB-fold"/>
</dbReference>
<dbReference type="SUPFAM" id="SSF50249">
    <property type="entry name" value="Nucleic acid-binding proteins"/>
    <property type="match status" value="1"/>
</dbReference>
<reference evidence="2 3" key="1">
    <citation type="submission" date="2022-09" db="EMBL/GenBank/DDBJ databases">
        <authorList>
            <person name="Palmer J.M."/>
        </authorList>
    </citation>
    <scope>NUCLEOTIDE SEQUENCE [LARGE SCALE GENOMIC DNA]</scope>
    <source>
        <strain evidence="2 3">DSM 7382</strain>
    </source>
</reference>
<dbReference type="Proteomes" id="UP001385951">
    <property type="component" value="Unassembled WGS sequence"/>
</dbReference>
<gene>
    <name evidence="2" type="ORF">QCA50_005860</name>
</gene>
<dbReference type="InterPro" id="IPR001900">
    <property type="entry name" value="RNase_II/R"/>
</dbReference>
<sequence>MMKAACRVASRFFLDRNIPAIRRTAERLIIPSEETMTELLAQRDCMGNVPFGAFGKVNAIFPAAQYTTKPLGHWQLGIPDGEGYCRITSPLRRYTDLFAHWQIKHALLAPGARPLFSEEYLDTFINEIRAKEHRLKRTMQSHGINWAIKYLQRWQQFPDSHKDMEDPLSNLECTVVTVPVEDITTRLYHARVTIPSLGLKGLLKGLEGSTSVQVGDTVPVKVAELQTGLTPRIAVVRR</sequence>
<accession>A0AAW0GCV7</accession>
<keyword evidence="3" id="KW-1185">Reference proteome</keyword>
<comment type="caution">
    <text evidence="2">The sequence shown here is derived from an EMBL/GenBank/DDBJ whole genome shotgun (WGS) entry which is preliminary data.</text>
</comment>
<evidence type="ECO:0000313" key="2">
    <source>
        <dbReference type="EMBL" id="KAK7690761.1"/>
    </source>
</evidence>